<dbReference type="PANTHER" id="PTHR43407">
    <property type="entry name" value="GLUTAMINE SYNTHETASE"/>
    <property type="match status" value="1"/>
</dbReference>
<dbReference type="PROSITE" id="PS51987">
    <property type="entry name" value="GS_CATALYTIC"/>
    <property type="match status" value="1"/>
</dbReference>
<evidence type="ECO:0000259" key="9">
    <source>
        <dbReference type="PROSITE" id="PS51987"/>
    </source>
</evidence>
<dbReference type="InterPro" id="IPR008147">
    <property type="entry name" value="Gln_synt_N"/>
</dbReference>
<keyword evidence="11" id="KW-1185">Reference proteome</keyword>
<evidence type="ECO:0000256" key="3">
    <source>
        <dbReference type="ARBA" id="ARBA00038790"/>
    </source>
</evidence>
<dbReference type="Gene3D" id="3.30.590.10">
    <property type="entry name" value="Glutamine synthetase/guanido kinase, catalytic domain"/>
    <property type="match status" value="1"/>
</dbReference>
<evidence type="ECO:0000259" key="8">
    <source>
        <dbReference type="PROSITE" id="PS51986"/>
    </source>
</evidence>
<reference evidence="11" key="1">
    <citation type="submission" date="2015-02" db="EMBL/GenBank/DDBJ databases">
        <title>Genome sequencing for Strongylocentrotus purpuratus.</title>
        <authorList>
            <person name="Murali S."/>
            <person name="Liu Y."/>
            <person name="Vee V."/>
            <person name="English A."/>
            <person name="Wang M."/>
            <person name="Skinner E."/>
            <person name="Han Y."/>
            <person name="Muzny D.M."/>
            <person name="Worley K.C."/>
            <person name="Gibbs R.A."/>
        </authorList>
    </citation>
    <scope>NUCLEOTIDE SEQUENCE</scope>
</reference>
<comment type="subunit">
    <text evidence="3">Dodecamer. Interacts with BFSP2 and VIM.</text>
</comment>
<dbReference type="OMA" id="NIMTFRL"/>
<accession>A0A7M7RB40</accession>
<dbReference type="KEGG" id="spu:579311"/>
<evidence type="ECO:0000256" key="4">
    <source>
        <dbReference type="ARBA" id="ARBA00039404"/>
    </source>
</evidence>
<evidence type="ECO:0000313" key="11">
    <source>
        <dbReference type="Proteomes" id="UP000007110"/>
    </source>
</evidence>
<evidence type="ECO:0000313" key="10">
    <source>
        <dbReference type="EnsemblMetazoa" id="XP_784526"/>
    </source>
</evidence>
<feature type="domain" description="GS catalytic" evidence="9">
    <location>
        <begin position="123"/>
        <end position="457"/>
    </location>
</feature>
<dbReference type="InterPro" id="IPR008146">
    <property type="entry name" value="Gln_synth_cat_dom"/>
</dbReference>
<evidence type="ECO:0000256" key="5">
    <source>
        <dbReference type="ARBA" id="ARBA00042675"/>
    </source>
</evidence>
<name>A0A7M7RB40_STRPU</name>
<dbReference type="InterPro" id="IPR014746">
    <property type="entry name" value="Gln_synth/guanido_kin_cat_dom"/>
</dbReference>
<dbReference type="GO" id="GO:0003824">
    <property type="term" value="F:catalytic activity"/>
    <property type="evidence" value="ECO:0007669"/>
    <property type="project" value="InterPro"/>
</dbReference>
<sequence>MECVEEICANPSLEDIRKEIDEKDVEFVRFEFGDLHGIARSKIIPARHFREKSCKGINIPIAHLGMDCRGSPVAEAKYISQGDYCDAVWTPDLSTFRVLPWCDNTARVILEPTLKGKPVDMFPRTLARKQVGRLTKMGLSLLTAHEHEFYIVDRKTGQPLTQDYNLRATVRNYTDPLLIRSLMQALTAVGVDAEMMDTEKSPGQVEITYKPAFGIQAADNAYTYKTTIKEVAMQRGYVASFMSKPWAELNGSSAHVCHSLWDSTQQRPLLYAEDQPFGLSKIGCHWIAGLLVHAPALSILMAPTVNCLKRFEANSFAPYNVTWGLDNRTCALRVKVGGGADTYIENRMGASGSNPYLTLAATIAAGIDGIKRELVPPQPIANNAYLPGNVPADTAILPATMDEALEAFSQDDVIRSALGEEFMNEFCVLKMHEMKEYNEAKLKQDSKWEYKMYFEYI</sequence>
<dbReference type="SUPFAM" id="SSF55931">
    <property type="entry name" value="Glutamine synthetase/guanido kinase"/>
    <property type="match status" value="1"/>
</dbReference>
<dbReference type="AlphaFoldDB" id="A0A7M7RB40"/>
<dbReference type="Gene3D" id="3.10.20.70">
    <property type="entry name" value="Glutamine synthetase, N-terminal domain"/>
    <property type="match status" value="1"/>
</dbReference>
<dbReference type="SMART" id="SM01230">
    <property type="entry name" value="Gln-synt_C"/>
    <property type="match status" value="1"/>
</dbReference>
<dbReference type="GeneID" id="579311"/>
<dbReference type="Proteomes" id="UP000007110">
    <property type="component" value="Unassembled WGS sequence"/>
</dbReference>
<reference evidence="10" key="2">
    <citation type="submission" date="2021-01" db="UniProtKB">
        <authorList>
            <consortium name="EnsemblMetazoa"/>
        </authorList>
    </citation>
    <scope>IDENTIFICATION</scope>
</reference>
<dbReference type="Pfam" id="PF00120">
    <property type="entry name" value="Gln-synt_C"/>
    <property type="match status" value="1"/>
</dbReference>
<evidence type="ECO:0000256" key="6">
    <source>
        <dbReference type="PROSITE-ProRule" id="PRU01330"/>
    </source>
</evidence>
<dbReference type="RefSeq" id="XP_784526.2">
    <property type="nucleotide sequence ID" value="XM_779433.3"/>
</dbReference>
<evidence type="ECO:0000256" key="1">
    <source>
        <dbReference type="ARBA" id="ARBA00009897"/>
    </source>
</evidence>
<feature type="domain" description="GS beta-grasp" evidence="8">
    <location>
        <begin position="23"/>
        <end position="117"/>
    </location>
</feature>
<evidence type="ECO:0000256" key="2">
    <source>
        <dbReference type="ARBA" id="ARBA00037583"/>
    </source>
</evidence>
<dbReference type="PROSITE" id="PS51986">
    <property type="entry name" value="GS_BETA_GRASP"/>
    <property type="match status" value="1"/>
</dbReference>
<organism evidence="10 11">
    <name type="scientific">Strongylocentrotus purpuratus</name>
    <name type="common">Purple sea urchin</name>
    <dbReference type="NCBI Taxonomy" id="7668"/>
    <lineage>
        <taxon>Eukaryota</taxon>
        <taxon>Metazoa</taxon>
        <taxon>Echinodermata</taxon>
        <taxon>Eleutherozoa</taxon>
        <taxon>Echinozoa</taxon>
        <taxon>Echinoidea</taxon>
        <taxon>Euechinoidea</taxon>
        <taxon>Echinacea</taxon>
        <taxon>Camarodonta</taxon>
        <taxon>Echinidea</taxon>
        <taxon>Strongylocentrotidae</taxon>
        <taxon>Strongylocentrotus</taxon>
    </lineage>
</organism>
<dbReference type="GO" id="GO:0005737">
    <property type="term" value="C:cytoplasm"/>
    <property type="evidence" value="ECO:0000318"/>
    <property type="project" value="GO_Central"/>
</dbReference>
<dbReference type="SUPFAM" id="SSF54368">
    <property type="entry name" value="Glutamine synthetase, N-terminal domain"/>
    <property type="match status" value="1"/>
</dbReference>
<comment type="similarity">
    <text evidence="1 6 7">Belongs to the glutamine synthetase family.</text>
</comment>
<dbReference type="FunFam" id="3.30.590.10:FF:000009">
    <property type="entry name" value="Lengsin, lens protein with glutamine synthetase domain"/>
    <property type="match status" value="1"/>
</dbReference>
<comment type="function">
    <text evidence="2">May act as a component of the cytoskeleton or as a chaperone for the reorganization of intermediate filament proteins during terminal differentiation in the lens. Does not seem to have enzymatic activity.</text>
</comment>
<dbReference type="EnsemblMetazoa" id="XM_779433">
    <property type="protein sequence ID" value="XP_784526"/>
    <property type="gene ID" value="LOC579311"/>
</dbReference>
<dbReference type="FunFam" id="3.10.20.70:FF:000007">
    <property type="entry name" value="LOW QUALITY PROTEIN: lengsin"/>
    <property type="match status" value="1"/>
</dbReference>
<dbReference type="PANTHER" id="PTHR43407:SF1">
    <property type="entry name" value="LENGSIN"/>
    <property type="match status" value="1"/>
</dbReference>
<protein>
    <recommendedName>
        <fullName evidence="4">Lengsin</fullName>
    </recommendedName>
    <alternativeName>
        <fullName evidence="5">Glutamate-ammonia ligase domain-containing protein 1</fullName>
    </alternativeName>
</protein>
<dbReference type="InParanoid" id="A0A7M7RB40"/>
<dbReference type="GO" id="GO:0016020">
    <property type="term" value="C:membrane"/>
    <property type="evidence" value="ECO:0000318"/>
    <property type="project" value="GO_Central"/>
</dbReference>
<evidence type="ECO:0000256" key="7">
    <source>
        <dbReference type="RuleBase" id="RU000384"/>
    </source>
</evidence>
<dbReference type="InterPro" id="IPR036651">
    <property type="entry name" value="Gln_synt_N_sf"/>
</dbReference>
<proteinExistence type="inferred from homology"/>
<dbReference type="OrthoDB" id="77835at2759"/>
<dbReference type="FunCoup" id="A0A7M7RB40">
    <property type="interactions" value="39"/>
</dbReference>